<reference evidence="1 2" key="1">
    <citation type="journal article" date="2022" name="Plant J.">
        <title>Chromosome-level genome of Camellia lanceoleosa provides a valuable resource for understanding genome evolution and self-incompatibility.</title>
        <authorList>
            <person name="Gong W."/>
            <person name="Xiao S."/>
            <person name="Wang L."/>
            <person name="Liao Z."/>
            <person name="Chang Y."/>
            <person name="Mo W."/>
            <person name="Hu G."/>
            <person name="Li W."/>
            <person name="Zhao G."/>
            <person name="Zhu H."/>
            <person name="Hu X."/>
            <person name="Ji K."/>
            <person name="Xiang X."/>
            <person name="Song Q."/>
            <person name="Yuan D."/>
            <person name="Jin S."/>
            <person name="Zhang L."/>
        </authorList>
    </citation>
    <scope>NUCLEOTIDE SEQUENCE [LARGE SCALE GENOMIC DNA]</scope>
    <source>
        <strain evidence="1">SQ_2022a</strain>
    </source>
</reference>
<accession>A0ACC0HBN8</accession>
<organism evidence="1 2">
    <name type="scientific">Camellia lanceoleosa</name>
    <dbReference type="NCBI Taxonomy" id="1840588"/>
    <lineage>
        <taxon>Eukaryota</taxon>
        <taxon>Viridiplantae</taxon>
        <taxon>Streptophyta</taxon>
        <taxon>Embryophyta</taxon>
        <taxon>Tracheophyta</taxon>
        <taxon>Spermatophyta</taxon>
        <taxon>Magnoliopsida</taxon>
        <taxon>eudicotyledons</taxon>
        <taxon>Gunneridae</taxon>
        <taxon>Pentapetalae</taxon>
        <taxon>asterids</taxon>
        <taxon>Ericales</taxon>
        <taxon>Theaceae</taxon>
        <taxon>Camellia</taxon>
    </lineage>
</organism>
<name>A0ACC0HBN8_9ERIC</name>
<sequence>MASKEKVAPPPEASEKSAPPPENIPPPAIPKYFVVGDVVLRFLLFAAAVTAVVVMVTSKQKQPISPPAKFNHSPAFIYFVAALSAAGLYSIITSLLSVFALLKPRCSSKLLFHFIIFDVLMLGIVAAATGAAGAVAYLGLKGNSHLQWNKICNVYDKFCRHIGASVAVALFASIILALLIILSAYSLSKKIPK</sequence>
<gene>
    <name evidence="1" type="ORF">LOK49_LG06G03206</name>
</gene>
<dbReference type="EMBL" id="CM045762">
    <property type="protein sequence ID" value="KAI8010754.1"/>
    <property type="molecule type" value="Genomic_DNA"/>
</dbReference>
<evidence type="ECO:0000313" key="1">
    <source>
        <dbReference type="EMBL" id="KAI8010754.1"/>
    </source>
</evidence>
<dbReference type="Proteomes" id="UP001060215">
    <property type="component" value="Chromosome 5"/>
</dbReference>
<evidence type="ECO:0000313" key="2">
    <source>
        <dbReference type="Proteomes" id="UP001060215"/>
    </source>
</evidence>
<proteinExistence type="predicted"/>
<protein>
    <submittedName>
        <fullName evidence="1">Uncharacterized protein</fullName>
    </submittedName>
</protein>
<comment type="caution">
    <text evidence="1">The sequence shown here is derived from an EMBL/GenBank/DDBJ whole genome shotgun (WGS) entry which is preliminary data.</text>
</comment>
<keyword evidence="2" id="KW-1185">Reference proteome</keyword>